<dbReference type="EMBL" id="MU071194">
    <property type="protein sequence ID" value="KAF5826199.1"/>
    <property type="molecule type" value="Genomic_DNA"/>
</dbReference>
<dbReference type="PANTHER" id="PTHR22939">
    <property type="entry name" value="SERINE PROTEASE FAMILY S1C HTRA-RELATED"/>
    <property type="match status" value="1"/>
</dbReference>
<dbReference type="SUPFAM" id="SSF50494">
    <property type="entry name" value="Trypsin-like serine proteases"/>
    <property type="match status" value="1"/>
</dbReference>
<dbReference type="Proteomes" id="UP000815325">
    <property type="component" value="Unassembled WGS sequence"/>
</dbReference>
<proteinExistence type="inferred from homology"/>
<evidence type="ECO:0000259" key="2">
    <source>
        <dbReference type="SMART" id="SM00228"/>
    </source>
</evidence>
<name>A0ABQ7FUX3_DUNSA</name>
<sequence length="167" mass="17498">GNSGGPLINLDGEVVGMSMMKAVAADGVSFCLPISAIQDIVSSFSIHGRMRYPYVGITMMEITNQSALRQVQPDLPELLGGSSTAVMVQSVRAGSPAHAAGLQPEDLLVSLDGRAPLTMNDAVEQFGASIHKPCVLGILRRGVNADGTVGPYAMLSTHLTPSEHQQE</sequence>
<keyword evidence="4" id="KW-1185">Reference proteome</keyword>
<dbReference type="InterPro" id="IPR043504">
    <property type="entry name" value="Peptidase_S1_PA_chymotrypsin"/>
</dbReference>
<feature type="domain" description="PDZ" evidence="2">
    <location>
        <begin position="53"/>
        <end position="142"/>
    </location>
</feature>
<evidence type="ECO:0000256" key="1">
    <source>
        <dbReference type="ARBA" id="ARBA00010541"/>
    </source>
</evidence>
<organism evidence="3 4">
    <name type="scientific">Dunaliella salina</name>
    <name type="common">Green alga</name>
    <name type="synonym">Protococcus salinus</name>
    <dbReference type="NCBI Taxonomy" id="3046"/>
    <lineage>
        <taxon>Eukaryota</taxon>
        <taxon>Viridiplantae</taxon>
        <taxon>Chlorophyta</taxon>
        <taxon>core chlorophytes</taxon>
        <taxon>Chlorophyceae</taxon>
        <taxon>CS clade</taxon>
        <taxon>Chlamydomonadales</taxon>
        <taxon>Dunaliellaceae</taxon>
        <taxon>Dunaliella</taxon>
    </lineage>
</organism>
<comment type="caution">
    <text evidence="3">The sequence shown here is derived from an EMBL/GenBank/DDBJ whole genome shotgun (WGS) entry which is preliminary data.</text>
</comment>
<reference evidence="3" key="1">
    <citation type="submission" date="2017-08" db="EMBL/GenBank/DDBJ databases">
        <authorList>
            <person name="Polle J.E."/>
            <person name="Barry K."/>
            <person name="Cushman J."/>
            <person name="Schmutz J."/>
            <person name="Tran D."/>
            <person name="Hathwaick L.T."/>
            <person name="Yim W.C."/>
            <person name="Jenkins J."/>
            <person name="Mckie-Krisberg Z.M."/>
            <person name="Prochnik S."/>
            <person name="Lindquist E."/>
            <person name="Dockter R.B."/>
            <person name="Adam C."/>
            <person name="Molina H."/>
            <person name="Bunkerborg J."/>
            <person name="Jin E."/>
            <person name="Buchheim M."/>
            <person name="Magnuson J."/>
        </authorList>
    </citation>
    <scope>NUCLEOTIDE SEQUENCE</scope>
    <source>
        <strain evidence="3">CCAP 19/18</strain>
    </source>
</reference>
<comment type="similarity">
    <text evidence="1">Belongs to the peptidase S1C family.</text>
</comment>
<dbReference type="SUPFAM" id="SSF50156">
    <property type="entry name" value="PDZ domain-like"/>
    <property type="match status" value="1"/>
</dbReference>
<dbReference type="SMART" id="SM00228">
    <property type="entry name" value="PDZ"/>
    <property type="match status" value="1"/>
</dbReference>
<dbReference type="Pfam" id="PF17820">
    <property type="entry name" value="PDZ_6"/>
    <property type="match status" value="1"/>
</dbReference>
<feature type="non-terminal residue" evidence="3">
    <location>
        <position position="1"/>
    </location>
</feature>
<dbReference type="Gene3D" id="2.40.10.10">
    <property type="entry name" value="Trypsin-like serine proteases"/>
    <property type="match status" value="1"/>
</dbReference>
<dbReference type="InterPro" id="IPR041489">
    <property type="entry name" value="PDZ_6"/>
</dbReference>
<gene>
    <name evidence="3" type="ORF">DUNSADRAFT_4182</name>
</gene>
<dbReference type="InterPro" id="IPR001478">
    <property type="entry name" value="PDZ"/>
</dbReference>
<dbReference type="InterPro" id="IPR036034">
    <property type="entry name" value="PDZ_sf"/>
</dbReference>
<dbReference type="InterPro" id="IPR009003">
    <property type="entry name" value="Peptidase_S1_PA"/>
</dbReference>
<accession>A0ABQ7FUX3</accession>
<evidence type="ECO:0000313" key="4">
    <source>
        <dbReference type="Proteomes" id="UP000815325"/>
    </source>
</evidence>
<evidence type="ECO:0000313" key="3">
    <source>
        <dbReference type="EMBL" id="KAF5826199.1"/>
    </source>
</evidence>
<dbReference type="PANTHER" id="PTHR22939:SF129">
    <property type="entry name" value="SERINE PROTEASE HTRA2, MITOCHONDRIAL"/>
    <property type="match status" value="1"/>
</dbReference>
<protein>
    <recommendedName>
        <fullName evidence="2">PDZ domain-containing protein</fullName>
    </recommendedName>
</protein>
<dbReference type="Gene3D" id="2.30.42.10">
    <property type="match status" value="1"/>
</dbReference>